<organism evidence="2">
    <name type="scientific">Mycobacterium leprae</name>
    <dbReference type="NCBI Taxonomy" id="1769"/>
    <lineage>
        <taxon>Bacteria</taxon>
        <taxon>Bacillati</taxon>
        <taxon>Actinomycetota</taxon>
        <taxon>Actinomycetes</taxon>
        <taxon>Mycobacteriales</taxon>
        <taxon>Mycobacteriaceae</taxon>
        <taxon>Mycobacterium</taxon>
    </lineage>
</organism>
<reference evidence="2" key="1">
    <citation type="journal article" date="1993" name="Mol. Microbiol.">
        <title>Use of an ordered cosmid library to deduce the genomic organization of Mycobacterium leprae.</title>
        <authorList>
            <person name="Eiglmeier K."/>
            <person name="Honore N."/>
            <person name="Woods S.A."/>
            <person name="Caudron B."/>
            <person name="Cole S.T."/>
        </authorList>
    </citation>
    <scope>NUCLEOTIDE SEQUENCE</scope>
</reference>
<dbReference type="AlphaFoldDB" id="Q9X790"/>
<feature type="compositionally biased region" description="Polar residues" evidence="1">
    <location>
        <begin position="14"/>
        <end position="25"/>
    </location>
</feature>
<evidence type="ECO:0000313" key="2">
    <source>
        <dbReference type="EMBL" id="CAB39824.1"/>
    </source>
</evidence>
<protein>
    <submittedName>
        <fullName evidence="2">Uncharacterized protein MLCB1222.18</fullName>
    </submittedName>
</protein>
<reference evidence="2" key="3">
    <citation type="submission" date="1999-03" db="EMBL/GenBank/DDBJ databases">
        <authorList>
            <person name="Simmonds M.N."/>
            <person name="Badcock K."/>
        </authorList>
    </citation>
    <scope>NUCLEOTIDE SEQUENCE</scope>
</reference>
<feature type="region of interest" description="Disordered" evidence="1">
    <location>
        <begin position="1"/>
        <end position="91"/>
    </location>
</feature>
<name>Q9X790_MYCLR</name>
<reference evidence="2" key="2">
    <citation type="submission" date="1998-03" db="EMBL/GenBank/DDBJ databases">
        <authorList>
            <person name="James K.D."/>
            <person name="Parkhill J."/>
            <person name="Barrell B.G."/>
            <person name="Rajandream M.A."/>
        </authorList>
    </citation>
    <scope>NUCLEOTIDE SEQUENCE</scope>
</reference>
<evidence type="ECO:0000256" key="1">
    <source>
        <dbReference type="SAM" id="MobiDB-lite"/>
    </source>
</evidence>
<gene>
    <name evidence="2" type="primary">MLCB1222.18</name>
</gene>
<dbReference type="EMBL" id="AL049491">
    <property type="protein sequence ID" value="CAB39824.1"/>
    <property type="molecule type" value="Genomic_DNA"/>
</dbReference>
<proteinExistence type="predicted"/>
<sequence length="114" mass="13310">MIQSRLLPRDKPTQRGNQDQRTPTRNADDHQHQQSRNSVGILLHEVEVCVAPERNQNGRRIDDSKRRPWRSRRRTESTARQPSFAGLCTSRRIWQQDSTAAAYPNPEHTPRCSR</sequence>
<accession>Q9X790</accession>